<comment type="caution">
    <text evidence="2">The sequence shown here is derived from an EMBL/GenBank/DDBJ whole genome shotgun (WGS) entry which is preliminary data.</text>
</comment>
<evidence type="ECO:0000313" key="3">
    <source>
        <dbReference type="Proteomes" id="UP000054815"/>
    </source>
</evidence>
<reference evidence="2 3" key="1">
    <citation type="submission" date="2015-01" db="EMBL/GenBank/DDBJ databases">
        <title>Evolution of Trichinella species and genotypes.</title>
        <authorList>
            <person name="Korhonen P.K."/>
            <person name="Edoardo P."/>
            <person name="Giuseppe L.R."/>
            <person name="Gasser R.B."/>
        </authorList>
    </citation>
    <scope>NUCLEOTIDE SEQUENCE [LARGE SCALE GENOMIC DNA]</scope>
    <source>
        <strain evidence="2">ISS141</strain>
    </source>
</reference>
<dbReference type="AlphaFoldDB" id="A0A0V0XJB3"/>
<keyword evidence="1" id="KW-1133">Transmembrane helix</keyword>
<feature type="transmembrane region" description="Helical" evidence="1">
    <location>
        <begin position="7"/>
        <end position="26"/>
    </location>
</feature>
<feature type="non-terminal residue" evidence="2">
    <location>
        <position position="1"/>
    </location>
</feature>
<proteinExistence type="predicted"/>
<protein>
    <submittedName>
        <fullName evidence="2">Uncharacterized protein</fullName>
    </submittedName>
</protein>
<gene>
    <name evidence="2" type="ORF">T4E_84</name>
</gene>
<dbReference type="Proteomes" id="UP000054815">
    <property type="component" value="Unassembled WGS sequence"/>
</dbReference>
<keyword evidence="1" id="KW-0472">Membrane</keyword>
<feature type="transmembrane region" description="Helical" evidence="1">
    <location>
        <begin position="49"/>
        <end position="66"/>
    </location>
</feature>
<evidence type="ECO:0000256" key="1">
    <source>
        <dbReference type="SAM" id="Phobius"/>
    </source>
</evidence>
<name>A0A0V0XJB3_TRIPS</name>
<dbReference type="EMBL" id="JYDU01000261">
    <property type="protein sequence ID" value="KRX87895.1"/>
    <property type="molecule type" value="Genomic_DNA"/>
</dbReference>
<accession>A0A0V0XJB3</accession>
<organism evidence="2 3">
    <name type="scientific">Trichinella pseudospiralis</name>
    <name type="common">Parasitic roundworm</name>
    <dbReference type="NCBI Taxonomy" id="6337"/>
    <lineage>
        <taxon>Eukaryota</taxon>
        <taxon>Metazoa</taxon>
        <taxon>Ecdysozoa</taxon>
        <taxon>Nematoda</taxon>
        <taxon>Enoplea</taxon>
        <taxon>Dorylaimia</taxon>
        <taxon>Trichinellida</taxon>
        <taxon>Trichinellidae</taxon>
        <taxon>Trichinella</taxon>
    </lineage>
</organism>
<keyword evidence="1" id="KW-0812">Transmembrane</keyword>
<sequence length="70" mass="8107">LLSFAKGLLKMFLTCVLFWQCLLNFAPKRKMLSSYGITQRSLNAGNSNFILYFFHVTLLLENVLFIKNQS</sequence>
<evidence type="ECO:0000313" key="2">
    <source>
        <dbReference type="EMBL" id="KRX87895.1"/>
    </source>
</evidence>